<feature type="compositionally biased region" description="Low complexity" evidence="1">
    <location>
        <begin position="78"/>
        <end position="87"/>
    </location>
</feature>
<protein>
    <recommendedName>
        <fullName evidence="2">BHLH domain-containing protein</fullName>
    </recommendedName>
</protein>
<evidence type="ECO:0000259" key="2">
    <source>
        <dbReference type="PROSITE" id="PS50888"/>
    </source>
</evidence>
<organism evidence="3 4">
    <name type="scientific">Caenorhabditis auriculariae</name>
    <dbReference type="NCBI Taxonomy" id="2777116"/>
    <lineage>
        <taxon>Eukaryota</taxon>
        <taxon>Metazoa</taxon>
        <taxon>Ecdysozoa</taxon>
        <taxon>Nematoda</taxon>
        <taxon>Chromadorea</taxon>
        <taxon>Rhabditida</taxon>
        <taxon>Rhabditina</taxon>
        <taxon>Rhabditomorpha</taxon>
        <taxon>Rhabditoidea</taxon>
        <taxon>Rhabditidae</taxon>
        <taxon>Peloderinae</taxon>
        <taxon>Caenorhabditis</taxon>
    </lineage>
</organism>
<reference evidence="3" key="1">
    <citation type="submission" date="2020-10" db="EMBL/GenBank/DDBJ databases">
        <authorList>
            <person name="Kikuchi T."/>
        </authorList>
    </citation>
    <scope>NUCLEOTIDE SEQUENCE</scope>
    <source>
        <strain evidence="3">NKZ352</strain>
    </source>
</reference>
<dbReference type="EMBL" id="CAJGYM010000108">
    <property type="protein sequence ID" value="CAD6197870.1"/>
    <property type="molecule type" value="Genomic_DNA"/>
</dbReference>
<dbReference type="PROSITE" id="PS50888">
    <property type="entry name" value="BHLH"/>
    <property type="match status" value="1"/>
</dbReference>
<evidence type="ECO:0000313" key="3">
    <source>
        <dbReference type="EMBL" id="CAD6197870.1"/>
    </source>
</evidence>
<dbReference type="PANTHER" id="PTHR23349">
    <property type="entry name" value="BASIC HELIX-LOOP-HELIX TRANSCRIPTION FACTOR, TWIST"/>
    <property type="match status" value="1"/>
</dbReference>
<feature type="compositionally biased region" description="Basic and acidic residues" evidence="1">
    <location>
        <begin position="17"/>
        <end position="34"/>
    </location>
</feature>
<dbReference type="InterPro" id="IPR011598">
    <property type="entry name" value="bHLH_dom"/>
</dbReference>
<dbReference type="PANTHER" id="PTHR23349:SF109">
    <property type="entry name" value="HELIX-LOOP-HELIX PROTEIN 10"/>
    <property type="match status" value="1"/>
</dbReference>
<name>A0A8S1HTK4_9PELO</name>
<comment type="caution">
    <text evidence="3">The sequence shown here is derived from an EMBL/GenBank/DDBJ whole genome shotgun (WGS) entry which is preliminary data.</text>
</comment>
<feature type="region of interest" description="Disordered" evidence="1">
    <location>
        <begin position="76"/>
        <end position="115"/>
    </location>
</feature>
<feature type="compositionally biased region" description="Basic and acidic residues" evidence="1">
    <location>
        <begin position="88"/>
        <end position="115"/>
    </location>
</feature>
<accession>A0A8S1HTK4</accession>
<gene>
    <name evidence="3" type="ORF">CAUJ_LOCUS13777</name>
</gene>
<dbReference type="InterPro" id="IPR036638">
    <property type="entry name" value="HLH_DNA-bd_sf"/>
</dbReference>
<dbReference type="GO" id="GO:0046983">
    <property type="term" value="F:protein dimerization activity"/>
    <property type="evidence" value="ECO:0007669"/>
    <property type="project" value="InterPro"/>
</dbReference>
<sequence length="187" mass="21001">MPRVKVLAKPESSKASTKSDEKEAQPLDLSIPRDEETAEMPLQAVLMAFIEKQLAAALFNESLLLNFLVQPVDCPEPSSSAESVHSSSVEKPRTRRDSNDSESTSFRRNEANARERNRVQQLSEMFDRLRVTLPIPAELRISKLSTLRVASAYIGYLGSLLEDDEERQTASKRKLLCTIDAARALRR</sequence>
<dbReference type="OrthoDB" id="6106870at2759"/>
<proteinExistence type="predicted"/>
<dbReference type="Proteomes" id="UP000835052">
    <property type="component" value="Unassembled WGS sequence"/>
</dbReference>
<dbReference type="InterPro" id="IPR050283">
    <property type="entry name" value="E-box_TF_Regulators"/>
</dbReference>
<dbReference type="GO" id="GO:0032502">
    <property type="term" value="P:developmental process"/>
    <property type="evidence" value="ECO:0007669"/>
    <property type="project" value="TreeGrafter"/>
</dbReference>
<feature type="region of interest" description="Disordered" evidence="1">
    <location>
        <begin position="1"/>
        <end position="34"/>
    </location>
</feature>
<evidence type="ECO:0000313" key="4">
    <source>
        <dbReference type="Proteomes" id="UP000835052"/>
    </source>
</evidence>
<dbReference type="AlphaFoldDB" id="A0A8S1HTK4"/>
<dbReference type="SMART" id="SM00353">
    <property type="entry name" value="HLH"/>
    <property type="match status" value="1"/>
</dbReference>
<dbReference type="GO" id="GO:0000977">
    <property type="term" value="F:RNA polymerase II transcription regulatory region sequence-specific DNA binding"/>
    <property type="evidence" value="ECO:0007669"/>
    <property type="project" value="TreeGrafter"/>
</dbReference>
<dbReference type="GO" id="GO:0000981">
    <property type="term" value="F:DNA-binding transcription factor activity, RNA polymerase II-specific"/>
    <property type="evidence" value="ECO:0007669"/>
    <property type="project" value="TreeGrafter"/>
</dbReference>
<evidence type="ECO:0000256" key="1">
    <source>
        <dbReference type="SAM" id="MobiDB-lite"/>
    </source>
</evidence>
<dbReference type="Gene3D" id="4.10.280.10">
    <property type="entry name" value="Helix-loop-helix DNA-binding domain"/>
    <property type="match status" value="1"/>
</dbReference>
<dbReference type="SUPFAM" id="SSF47459">
    <property type="entry name" value="HLH, helix-loop-helix DNA-binding domain"/>
    <property type="match status" value="1"/>
</dbReference>
<feature type="domain" description="BHLH" evidence="2">
    <location>
        <begin position="106"/>
        <end position="157"/>
    </location>
</feature>
<dbReference type="Pfam" id="PF00010">
    <property type="entry name" value="HLH"/>
    <property type="match status" value="1"/>
</dbReference>
<keyword evidence="4" id="KW-1185">Reference proteome</keyword>